<dbReference type="GO" id="GO:0016491">
    <property type="term" value="F:oxidoreductase activity"/>
    <property type="evidence" value="ECO:0007669"/>
    <property type="project" value="UniProtKB-KW"/>
</dbReference>
<protein>
    <recommendedName>
        <fullName evidence="5">NADH:flavin oxidoreductase/NADH oxidase N-terminal domain-containing protein</fullName>
    </recommendedName>
</protein>
<dbReference type="Proteomes" id="UP000541558">
    <property type="component" value="Unassembled WGS sequence"/>
</dbReference>
<proteinExistence type="inferred from homology"/>
<feature type="domain" description="NADH:flavin oxidoreductase/NADH oxidase N-terminal" evidence="5">
    <location>
        <begin position="6"/>
        <end position="375"/>
    </location>
</feature>
<dbReference type="PANTHER" id="PTHR43656:SF2">
    <property type="entry name" value="BINDING OXIDOREDUCTASE, PUTATIVE (AFU_ORTHOLOGUE AFUA_2G08260)-RELATED"/>
    <property type="match status" value="1"/>
</dbReference>
<keyword evidence="3" id="KW-0288">FMN</keyword>
<dbReference type="InterPro" id="IPR001155">
    <property type="entry name" value="OxRdtase_FMN_N"/>
</dbReference>
<reference evidence="6 7" key="1">
    <citation type="journal article" date="2020" name="ISME J.">
        <title>Uncovering the hidden diversity of litter-decomposition mechanisms in mushroom-forming fungi.</title>
        <authorList>
            <person name="Floudas D."/>
            <person name="Bentzer J."/>
            <person name="Ahren D."/>
            <person name="Johansson T."/>
            <person name="Persson P."/>
            <person name="Tunlid A."/>
        </authorList>
    </citation>
    <scope>NUCLEOTIDE SEQUENCE [LARGE SCALE GENOMIC DNA]</scope>
    <source>
        <strain evidence="6 7">CBS 175.51</strain>
    </source>
</reference>
<accession>A0A8H5BLP7</accession>
<dbReference type="InterPro" id="IPR051799">
    <property type="entry name" value="NADH_flavin_oxidoreductase"/>
</dbReference>
<keyword evidence="2" id="KW-0285">Flavoprotein</keyword>
<dbReference type="Pfam" id="PF00724">
    <property type="entry name" value="Oxidored_FMN"/>
    <property type="match status" value="1"/>
</dbReference>
<comment type="similarity">
    <text evidence="1">Belongs to the NADH:flavin oxidoreductase/NADH oxidase family.</text>
</comment>
<evidence type="ECO:0000313" key="7">
    <source>
        <dbReference type="Proteomes" id="UP000541558"/>
    </source>
</evidence>
<dbReference type="SUPFAM" id="SSF51395">
    <property type="entry name" value="FMN-linked oxidoreductases"/>
    <property type="match status" value="1"/>
</dbReference>
<dbReference type="EMBL" id="JAACJK010000164">
    <property type="protein sequence ID" value="KAF5324442.1"/>
    <property type="molecule type" value="Genomic_DNA"/>
</dbReference>
<name>A0A8H5BLP7_9AGAR</name>
<comment type="caution">
    <text evidence="6">The sequence shown here is derived from an EMBL/GenBank/DDBJ whole genome shotgun (WGS) entry which is preliminary data.</text>
</comment>
<keyword evidence="7" id="KW-1185">Reference proteome</keyword>
<dbReference type="Gene3D" id="3.20.20.70">
    <property type="entry name" value="Aldolase class I"/>
    <property type="match status" value="1"/>
</dbReference>
<evidence type="ECO:0000259" key="5">
    <source>
        <dbReference type="Pfam" id="PF00724"/>
    </source>
</evidence>
<evidence type="ECO:0000256" key="3">
    <source>
        <dbReference type="ARBA" id="ARBA00022643"/>
    </source>
</evidence>
<organism evidence="6 7">
    <name type="scientific">Ephemerocybe angulata</name>
    <dbReference type="NCBI Taxonomy" id="980116"/>
    <lineage>
        <taxon>Eukaryota</taxon>
        <taxon>Fungi</taxon>
        <taxon>Dikarya</taxon>
        <taxon>Basidiomycota</taxon>
        <taxon>Agaricomycotina</taxon>
        <taxon>Agaricomycetes</taxon>
        <taxon>Agaricomycetidae</taxon>
        <taxon>Agaricales</taxon>
        <taxon>Agaricineae</taxon>
        <taxon>Psathyrellaceae</taxon>
        <taxon>Ephemerocybe</taxon>
    </lineage>
</organism>
<evidence type="ECO:0000256" key="2">
    <source>
        <dbReference type="ARBA" id="ARBA00022630"/>
    </source>
</evidence>
<dbReference type="GO" id="GO:0010181">
    <property type="term" value="F:FMN binding"/>
    <property type="evidence" value="ECO:0007669"/>
    <property type="project" value="InterPro"/>
</dbReference>
<gene>
    <name evidence="6" type="ORF">D9611_004337</name>
</gene>
<dbReference type="InterPro" id="IPR013785">
    <property type="entry name" value="Aldolase_TIM"/>
</dbReference>
<evidence type="ECO:0000256" key="4">
    <source>
        <dbReference type="ARBA" id="ARBA00023002"/>
    </source>
</evidence>
<keyword evidence="4" id="KW-0560">Oxidoreductase</keyword>
<dbReference type="OrthoDB" id="1663137at2759"/>
<evidence type="ECO:0000256" key="1">
    <source>
        <dbReference type="ARBA" id="ARBA00005979"/>
    </source>
</evidence>
<dbReference type="AlphaFoldDB" id="A0A8H5BLP7"/>
<dbReference type="PANTHER" id="PTHR43656">
    <property type="entry name" value="BINDING OXIDOREDUCTASE, PUTATIVE (AFU_ORTHOLOGUE AFUA_2G08260)-RELATED"/>
    <property type="match status" value="1"/>
</dbReference>
<evidence type="ECO:0000313" key="6">
    <source>
        <dbReference type="EMBL" id="KAF5324442.1"/>
    </source>
</evidence>
<sequence length="476" mass="51650">MQRDSVFSPTTLGCGRHLPNRLVKVALYEHLADFHGGPPNKHHLALYEAWSKGTQGYGMVLTGNVQVSREHLTLGRDMVIPSHISDVTIEPFKRLSNVIHSNGTSLAIMQLSHTGRQSSNIITGTLSRPLAPSAIRLGNEISGSLAKLFYWLLFRTPKAMVPGDIDHVVDRFVLGAQVALQSGFDGIQLHAAHGYLLAQFLNPKTNRRTDEFAAQEGNELNLLRVLVSRIRAVVPATFVIGIKLNAGDYSASVDDPSISPKEQRALNHITTIAGWGGVDFIEISGGDYESPDFMSTRPKSSRQAFFSHVSQKAVQTLESMPRKVDSPPLPLILLTGGLRTPAALHSALKSNHAHLLGIGRSAILCPDIPSRLASSSSTDTTPFAPEPVIAPPPGLPAIPLVGAGATMSWYGMQMRYIAEWVGGTPKPGVAYPDYSLTGPSAVLWTWIWLSEPYTYTGLFRLLLWPCLAAAAILYAF</sequence>